<gene>
    <name evidence="1" type="ORF">AVEN_7376_1</name>
</gene>
<keyword evidence="2" id="KW-1185">Reference proteome</keyword>
<evidence type="ECO:0000313" key="2">
    <source>
        <dbReference type="Proteomes" id="UP000499080"/>
    </source>
</evidence>
<evidence type="ECO:0000313" key="1">
    <source>
        <dbReference type="EMBL" id="GBL94404.1"/>
    </source>
</evidence>
<reference evidence="1 2" key="1">
    <citation type="journal article" date="2019" name="Sci. Rep.">
        <title>Orb-weaving spider Araneus ventricosus genome elucidates the spidroin gene catalogue.</title>
        <authorList>
            <person name="Kono N."/>
            <person name="Nakamura H."/>
            <person name="Ohtoshi R."/>
            <person name="Moran D.A.P."/>
            <person name="Shinohara A."/>
            <person name="Yoshida Y."/>
            <person name="Fujiwara M."/>
            <person name="Mori M."/>
            <person name="Tomita M."/>
            <person name="Arakawa K."/>
        </authorList>
    </citation>
    <scope>NUCLEOTIDE SEQUENCE [LARGE SCALE GENOMIC DNA]</scope>
</reference>
<organism evidence="1 2">
    <name type="scientific">Araneus ventricosus</name>
    <name type="common">Orbweaver spider</name>
    <name type="synonym">Epeira ventricosa</name>
    <dbReference type="NCBI Taxonomy" id="182803"/>
    <lineage>
        <taxon>Eukaryota</taxon>
        <taxon>Metazoa</taxon>
        <taxon>Ecdysozoa</taxon>
        <taxon>Arthropoda</taxon>
        <taxon>Chelicerata</taxon>
        <taxon>Arachnida</taxon>
        <taxon>Araneae</taxon>
        <taxon>Araneomorphae</taxon>
        <taxon>Entelegynae</taxon>
        <taxon>Araneoidea</taxon>
        <taxon>Araneidae</taxon>
        <taxon>Araneus</taxon>
    </lineage>
</organism>
<name>A0A4Y2BTB8_ARAVE</name>
<accession>A0A4Y2BTB8</accession>
<comment type="caution">
    <text evidence="1">The sequence shown here is derived from an EMBL/GenBank/DDBJ whole genome shotgun (WGS) entry which is preliminary data.</text>
</comment>
<sequence>MAHLNYNPLSLKDMAIIRLADVLFKESNILASISNFHDKYPLNVEDWRETVEDKLPDEISKLGLPKSLQKLVIDTAKPVGRQVGRWKQFHEKYLYDSHGEEIHFDVPILEKLRWTAAGAVDYRKTAEELVRSDDIDIVKRYKLACLYCMEDCIPLFWKELPKENKKYFCGKEGPHLQSGGLGLEFWWPYIIEGQESKLDDLTRPYRSDQITFHQYAFQCSAKKGNKTAAEYFFQKLTREEKQHSLMSTTRAVLACQYTIQFPPEKISELLRYLISVMTPDQQMRFFLQEPHELLDCFTVWPSQDMISEIAYLIWDFLPERDRDTVLDMMYWSQSLEDSGHYCTILFQEFFLRIPPDFWEGYVDRQCEFDSYFDNVLCAEDIKALEIFLKSLDAAAKARLVLSEPALKEFHDCISIGKWDVVEVCIREASLSQEDKKRLKEAFMGYLASIGVKEMTLKTRKWTRFFHLLDETNDPSKRCPKETPTETKKRKT</sequence>
<dbReference type="Proteomes" id="UP000499080">
    <property type="component" value="Unassembled WGS sequence"/>
</dbReference>
<protein>
    <submittedName>
        <fullName evidence="1">Uncharacterized protein</fullName>
    </submittedName>
</protein>
<dbReference type="EMBL" id="BGPR01000102">
    <property type="protein sequence ID" value="GBL94404.1"/>
    <property type="molecule type" value="Genomic_DNA"/>
</dbReference>
<proteinExistence type="predicted"/>
<dbReference type="AlphaFoldDB" id="A0A4Y2BTB8"/>